<sequence>MCNLYKTFRFRIQFILKNIFFQKYMLFHLFYDRNKRGYTLHHDFESEERFQEMADLFTLSAIEPNLVYHRGFAFSIDSYGLDQKKFLNEVFNSRDESKKKSLLVLPPLFYEENESFY</sequence>
<dbReference type="Gramene" id="Ma00_t04280.1">
    <property type="protein sequence ID" value="Ma00_p04280.1"/>
    <property type="gene ID" value="Ma00_g04280"/>
</dbReference>
<organism evidence="2 3">
    <name type="scientific">Musa acuminata subsp. malaccensis</name>
    <name type="common">Wild banana</name>
    <name type="synonym">Musa malaccensis</name>
    <dbReference type="NCBI Taxonomy" id="214687"/>
    <lineage>
        <taxon>Eukaryota</taxon>
        <taxon>Viridiplantae</taxon>
        <taxon>Streptophyta</taxon>
        <taxon>Embryophyta</taxon>
        <taxon>Tracheophyta</taxon>
        <taxon>Spermatophyta</taxon>
        <taxon>Magnoliopsida</taxon>
        <taxon>Liliopsida</taxon>
        <taxon>Zingiberales</taxon>
        <taxon>Musaceae</taxon>
        <taxon>Musa</taxon>
    </lineage>
</organism>
<accession>A0A804HN80</accession>
<dbReference type="Pfam" id="PF05695">
    <property type="entry name" value="Ycf2"/>
    <property type="match status" value="1"/>
</dbReference>
<dbReference type="AlphaFoldDB" id="A0A804HN80"/>
<dbReference type="InParanoid" id="A0A804HN80"/>
<name>A0A804HN80_MUSAM</name>
<proteinExistence type="predicted"/>
<protein>
    <recommendedName>
        <fullName evidence="1">Ycf2 N-terminal domain-containing protein</fullName>
    </recommendedName>
</protein>
<dbReference type="InterPro" id="IPR056777">
    <property type="entry name" value="Ycf2_N"/>
</dbReference>
<evidence type="ECO:0000259" key="1">
    <source>
        <dbReference type="Pfam" id="PF05695"/>
    </source>
</evidence>
<feature type="domain" description="Ycf2 N-terminal" evidence="1">
    <location>
        <begin position="11"/>
        <end position="117"/>
    </location>
</feature>
<reference evidence="2" key="1">
    <citation type="submission" date="2021-05" db="UniProtKB">
        <authorList>
            <consortium name="EnsemblPlants"/>
        </authorList>
    </citation>
    <scope>IDENTIFICATION</scope>
    <source>
        <strain evidence="2">subsp. malaccensis</strain>
    </source>
</reference>
<dbReference type="EnsemblPlants" id="Ma00_t04280.1">
    <property type="protein sequence ID" value="Ma00_p04280.1"/>
    <property type="gene ID" value="Ma00_g04280"/>
</dbReference>
<evidence type="ECO:0000313" key="3">
    <source>
        <dbReference type="Proteomes" id="UP000012960"/>
    </source>
</evidence>
<evidence type="ECO:0000313" key="2">
    <source>
        <dbReference type="EnsemblPlants" id="Ma00_p04280.1"/>
    </source>
</evidence>
<dbReference type="Proteomes" id="UP000012960">
    <property type="component" value="Unplaced"/>
</dbReference>
<keyword evidence="3" id="KW-1185">Reference proteome</keyword>